<evidence type="ECO:0000256" key="8">
    <source>
        <dbReference type="SAM" id="MobiDB-lite"/>
    </source>
</evidence>
<sequence length="502" mass="54676">MCSSIVFHFFALSVDMENHQGDLSDILRVCGGGDDGISCTSTGKNKLSAASSPTWEFPTEPLKFSTAIEEPIDNFGDPFSSTRDPLLNDLDLAVVGGGMFDNSTSSSSMDPTVSMNIADGDMVISTTADSVCSNLLAQRMLDEEMMKRPNCHVFSRMLQLSPNIKIPISSAAPRDLCSPSVAATASSARGNLSLNSPTQLVVTHDMIKGINTSMGCGSVDNSSIQISSPRYNPAGIKRRKSQAKKVVCIPAPAAVNSRPSGEVVPSDLWAWRKYGQKPIKGSPFPRGYYRCSSSKGCSARKQVERSRTDPNMLVITYTSEHNHPWPTQRNALAGSTRSQPTKNNISISKPSLSSSPQTNKFTNLLMKEEHNENRMNENSSVVNDTGFSMLMASSIKEEVGETSINHTVDGDDNQMLDHQGFHESYMDDDSILPDVTNHLDDFFADLGELEPDLLFSPHGFNGDKSDGKRENKALDPFSLFDWTGNSNSNNDSFSQEPSKKGL</sequence>
<feature type="compositionally biased region" description="Polar residues" evidence="8">
    <location>
        <begin position="325"/>
        <end position="341"/>
    </location>
</feature>
<dbReference type="InterPro" id="IPR044810">
    <property type="entry name" value="WRKY_plant"/>
</dbReference>
<proteinExistence type="inferred from homology"/>
<evidence type="ECO:0000256" key="1">
    <source>
        <dbReference type="ARBA" id="ARBA00004123"/>
    </source>
</evidence>
<evidence type="ECO:0000313" key="10">
    <source>
        <dbReference type="EMBL" id="MCL7030796.1"/>
    </source>
</evidence>
<accession>A0AA41S6G9</accession>
<dbReference type="GO" id="GO:0000976">
    <property type="term" value="F:transcription cis-regulatory region binding"/>
    <property type="evidence" value="ECO:0007669"/>
    <property type="project" value="TreeGrafter"/>
</dbReference>
<evidence type="ECO:0000256" key="7">
    <source>
        <dbReference type="ARBA" id="ARBA00060761"/>
    </source>
</evidence>
<keyword evidence="11" id="KW-1185">Reference proteome</keyword>
<organism evidence="10 11">
    <name type="scientific">Papaver nudicaule</name>
    <name type="common">Iceland poppy</name>
    <dbReference type="NCBI Taxonomy" id="74823"/>
    <lineage>
        <taxon>Eukaryota</taxon>
        <taxon>Viridiplantae</taxon>
        <taxon>Streptophyta</taxon>
        <taxon>Embryophyta</taxon>
        <taxon>Tracheophyta</taxon>
        <taxon>Spermatophyta</taxon>
        <taxon>Magnoliopsida</taxon>
        <taxon>Ranunculales</taxon>
        <taxon>Papaveraceae</taxon>
        <taxon>Papaveroideae</taxon>
        <taxon>Papaver</taxon>
    </lineage>
</organism>
<dbReference type="PANTHER" id="PTHR32096:SF18">
    <property type="entry name" value="DISEASE RESISTANCE PROTEIN RRS1B-RELATED"/>
    <property type="match status" value="1"/>
</dbReference>
<keyword evidence="2" id="KW-0805">Transcription regulation</keyword>
<dbReference type="InterPro" id="IPR036576">
    <property type="entry name" value="WRKY_dom_sf"/>
</dbReference>
<feature type="compositionally biased region" description="Low complexity" evidence="8">
    <location>
        <begin position="342"/>
        <end position="356"/>
    </location>
</feature>
<dbReference type="SMART" id="SM00774">
    <property type="entry name" value="WRKY"/>
    <property type="match status" value="1"/>
</dbReference>
<dbReference type="GO" id="GO:0005634">
    <property type="term" value="C:nucleus"/>
    <property type="evidence" value="ECO:0007669"/>
    <property type="project" value="UniProtKB-SubCell"/>
</dbReference>
<protein>
    <recommendedName>
        <fullName evidence="9">WRKY domain-containing protein</fullName>
    </recommendedName>
</protein>
<keyword evidence="4" id="KW-0804">Transcription</keyword>
<dbReference type="GO" id="GO:0003700">
    <property type="term" value="F:DNA-binding transcription factor activity"/>
    <property type="evidence" value="ECO:0007669"/>
    <property type="project" value="InterPro"/>
</dbReference>
<name>A0AA41S6G9_PAPNU</name>
<dbReference type="InterPro" id="IPR003657">
    <property type="entry name" value="WRKY_dom"/>
</dbReference>
<keyword evidence="5" id="KW-0539">Nucleus</keyword>
<gene>
    <name evidence="10" type="ORF">MKW94_029184</name>
</gene>
<evidence type="ECO:0000256" key="4">
    <source>
        <dbReference type="ARBA" id="ARBA00023163"/>
    </source>
</evidence>
<reference evidence="10" key="1">
    <citation type="submission" date="2022-03" db="EMBL/GenBank/DDBJ databases">
        <title>A functionally conserved STORR gene fusion in Papaver species that diverged 16.8 million years ago.</title>
        <authorList>
            <person name="Catania T."/>
        </authorList>
    </citation>
    <scope>NUCLEOTIDE SEQUENCE</scope>
    <source>
        <strain evidence="10">S-191538</strain>
    </source>
</reference>
<dbReference type="PANTHER" id="PTHR32096">
    <property type="entry name" value="WRKY TRANSCRIPTION FACTOR 30-RELATED-RELATED"/>
    <property type="match status" value="1"/>
</dbReference>
<evidence type="ECO:0000256" key="3">
    <source>
        <dbReference type="ARBA" id="ARBA00023125"/>
    </source>
</evidence>
<evidence type="ECO:0000256" key="5">
    <source>
        <dbReference type="ARBA" id="ARBA00023242"/>
    </source>
</evidence>
<feature type="region of interest" description="Disordered" evidence="8">
    <location>
        <begin position="480"/>
        <end position="502"/>
    </location>
</feature>
<comment type="caution">
    <text evidence="10">The sequence shown here is derived from an EMBL/GenBank/DDBJ whole genome shotgun (WGS) entry which is preliminary data.</text>
</comment>
<comment type="similarity">
    <text evidence="7">Belongs to the WRKY group II-e family.</text>
</comment>
<comment type="function">
    <text evidence="6">Transcription factor. Interacts specifically with the W box (5'-(T)TGAC[CT]-3'), a frequently occurring elicitor-responsive cis-acting element.</text>
</comment>
<dbReference type="Pfam" id="PF03106">
    <property type="entry name" value="WRKY"/>
    <property type="match status" value="1"/>
</dbReference>
<feature type="region of interest" description="Disordered" evidence="8">
    <location>
        <begin position="322"/>
        <end position="359"/>
    </location>
</feature>
<comment type="subcellular location">
    <subcellularLocation>
        <location evidence="1">Nucleus</location>
    </subcellularLocation>
</comment>
<dbReference type="AlphaFoldDB" id="A0AA41S6G9"/>
<dbReference type="EMBL" id="JAJJMA010105449">
    <property type="protein sequence ID" value="MCL7030796.1"/>
    <property type="molecule type" value="Genomic_DNA"/>
</dbReference>
<dbReference type="SUPFAM" id="SSF118290">
    <property type="entry name" value="WRKY DNA-binding domain"/>
    <property type="match status" value="1"/>
</dbReference>
<feature type="compositionally biased region" description="Polar residues" evidence="8">
    <location>
        <begin position="483"/>
        <end position="496"/>
    </location>
</feature>
<dbReference type="PROSITE" id="PS50811">
    <property type="entry name" value="WRKY"/>
    <property type="match status" value="1"/>
</dbReference>
<feature type="domain" description="WRKY" evidence="9">
    <location>
        <begin position="260"/>
        <end position="326"/>
    </location>
</feature>
<keyword evidence="3" id="KW-0238">DNA-binding</keyword>
<dbReference type="Gene3D" id="2.20.25.80">
    <property type="entry name" value="WRKY domain"/>
    <property type="match status" value="1"/>
</dbReference>
<dbReference type="FunFam" id="2.20.25.80:FF:000005">
    <property type="entry name" value="probable WRKY transcription factor 14"/>
    <property type="match status" value="1"/>
</dbReference>
<evidence type="ECO:0000256" key="6">
    <source>
        <dbReference type="ARBA" id="ARBA00059805"/>
    </source>
</evidence>
<evidence type="ECO:0000313" key="11">
    <source>
        <dbReference type="Proteomes" id="UP001177140"/>
    </source>
</evidence>
<evidence type="ECO:0000256" key="2">
    <source>
        <dbReference type="ARBA" id="ARBA00023015"/>
    </source>
</evidence>
<evidence type="ECO:0000259" key="9">
    <source>
        <dbReference type="PROSITE" id="PS50811"/>
    </source>
</evidence>
<dbReference type="Proteomes" id="UP001177140">
    <property type="component" value="Unassembled WGS sequence"/>
</dbReference>